<gene>
    <name evidence="1" type="ORF">CA606_13000</name>
</gene>
<dbReference type="EMBL" id="CP023315">
    <property type="protein sequence ID" value="ATC33168.1"/>
    <property type="molecule type" value="Genomic_DNA"/>
</dbReference>
<dbReference type="AlphaFoldDB" id="A0A290MW10"/>
<reference evidence="2" key="1">
    <citation type="submission" date="2017-09" db="EMBL/GenBank/DDBJ databases">
        <title>Genome evolution observed in wild isolates of Caulobacter crescentus.</title>
        <authorList>
            <person name="Ely B."/>
            <person name="Wilson K."/>
            <person name="Scott D."/>
        </authorList>
    </citation>
    <scope>NUCLEOTIDE SEQUENCE [LARGE SCALE GENOMIC DNA]</scope>
    <source>
        <strain evidence="2">CB13b1a</strain>
    </source>
</reference>
<accession>A0A290MW10</accession>
<protein>
    <submittedName>
        <fullName evidence="1">Uncharacterized protein</fullName>
    </submittedName>
</protein>
<proteinExistence type="predicted"/>
<evidence type="ECO:0000313" key="2">
    <source>
        <dbReference type="Proteomes" id="UP000217311"/>
    </source>
</evidence>
<sequence>MAQLPSVSILYYCNQWEGQGRRRLRSAELMLSRAFPVRAMEALLVIEDAAKGLIEVAQDVKANGSKAAYHGRWIEGMLMHLNDAEKALSWVADDPDPPFSSSGR</sequence>
<evidence type="ECO:0000313" key="1">
    <source>
        <dbReference type="EMBL" id="ATC33168.1"/>
    </source>
</evidence>
<name>A0A290MW10_CAUVI</name>
<dbReference type="Proteomes" id="UP000217311">
    <property type="component" value="Chromosome"/>
</dbReference>
<organism evidence="1 2">
    <name type="scientific">Caulobacter vibrioides</name>
    <name type="common">Caulobacter crescentus</name>
    <dbReference type="NCBI Taxonomy" id="155892"/>
    <lineage>
        <taxon>Bacteria</taxon>
        <taxon>Pseudomonadati</taxon>
        <taxon>Pseudomonadota</taxon>
        <taxon>Alphaproteobacteria</taxon>
        <taxon>Caulobacterales</taxon>
        <taxon>Caulobacteraceae</taxon>
        <taxon>Caulobacter</taxon>
    </lineage>
</organism>